<proteinExistence type="predicted"/>
<dbReference type="InterPro" id="IPR009003">
    <property type="entry name" value="Peptidase_S1_PA"/>
</dbReference>
<sequence>MRPYLEFIDIVLQLQYLEDIKELCQNVLVDIDSLQKRGHLWIEDKETSTYTDLKQYIKDKSSEMLQNCLSMIRKFKDSKFDQFTEANPLLQEVDHESASTINDPQNDSLKVKMNDRLRTTQLEKIFRKLDEQEKMKDKRDVRTEISLDDFQNVESKYIEFYEELMAELDSNSSFMSQLNTQCHTLSAELKYTTEHKSLQQRKVESITSLAELLFQKQYRFGKKCQVVLHNQDDFSHSIQDFLSQKDSFETSDEEYTRIKLQLVRKGIKTKQSARNLKDIKRIENVNLDSIPELFFCVLTGQSNVKCNEDCPHVIGHHEQQISEGGEDDLYKHLENCIKNPGHTQFIPVDMFSLEHLPEVHRDNDLYTFVKAVADLTVKVSVTLVSPQRPEFWPDTNIPYFLYNMKGSKSLRTGSGIVKAVIKWKRGRCPIDRYQNPFKPEKQWWTLRVLTAANVIFDDSEANHTTLRLFYDKEDSPEVVVNVMISNVSKDINNDISLLDCVTCELNLNVVNRLREMVKHYDDLYEKVAQKYEQSRDIDKLMFIVSHPHGCRKQVSIGQWKDHVQFSDYFDRFTYTTCTCPGSSGASVHCLGYGWYIHCGRLQTGLHYSST</sequence>
<dbReference type="AlphaFoldDB" id="A0A9W3BAG7"/>
<keyword evidence="1" id="KW-1185">Reference proteome</keyword>
<name>A0A9W3BAG7_BIOGL</name>
<dbReference type="GeneID" id="106066579"/>
<dbReference type="SUPFAM" id="SSF50494">
    <property type="entry name" value="Trypsin-like serine proteases"/>
    <property type="match status" value="1"/>
</dbReference>
<dbReference type="RefSeq" id="XP_055896438.1">
    <property type="nucleotide sequence ID" value="XM_056040463.1"/>
</dbReference>
<dbReference type="OrthoDB" id="10362234at2759"/>
<organism evidence="1 2">
    <name type="scientific">Biomphalaria glabrata</name>
    <name type="common">Bloodfluke planorb</name>
    <name type="synonym">Freshwater snail</name>
    <dbReference type="NCBI Taxonomy" id="6526"/>
    <lineage>
        <taxon>Eukaryota</taxon>
        <taxon>Metazoa</taxon>
        <taxon>Spiralia</taxon>
        <taxon>Lophotrochozoa</taxon>
        <taxon>Mollusca</taxon>
        <taxon>Gastropoda</taxon>
        <taxon>Heterobranchia</taxon>
        <taxon>Euthyneura</taxon>
        <taxon>Panpulmonata</taxon>
        <taxon>Hygrophila</taxon>
        <taxon>Lymnaeoidea</taxon>
        <taxon>Planorbidae</taxon>
        <taxon>Biomphalaria</taxon>
    </lineage>
</organism>
<evidence type="ECO:0000313" key="1">
    <source>
        <dbReference type="Proteomes" id="UP001165740"/>
    </source>
</evidence>
<protein>
    <submittedName>
        <fullName evidence="2 3">Uncharacterized protein LOC106066579 isoform X1</fullName>
    </submittedName>
</protein>
<dbReference type="RefSeq" id="XP_055896439.1">
    <property type="nucleotide sequence ID" value="XM_056040464.1"/>
</dbReference>
<gene>
    <name evidence="2 3" type="primary">LOC106066579</name>
</gene>
<reference evidence="2 3" key="1">
    <citation type="submission" date="2025-04" db="UniProtKB">
        <authorList>
            <consortium name="RefSeq"/>
        </authorList>
    </citation>
    <scope>IDENTIFICATION</scope>
</reference>
<evidence type="ECO:0000313" key="2">
    <source>
        <dbReference type="RefSeq" id="XP_055896438.1"/>
    </source>
</evidence>
<evidence type="ECO:0000313" key="3">
    <source>
        <dbReference type="RefSeq" id="XP_055896439.1"/>
    </source>
</evidence>
<dbReference type="Proteomes" id="UP001165740">
    <property type="component" value="Chromosome 9"/>
</dbReference>
<accession>A0A9W3BAG7</accession>